<name>A0ABD2NRT7_9CUCU</name>
<evidence type="ECO:0000313" key="3">
    <source>
        <dbReference type="Proteomes" id="UP001516400"/>
    </source>
</evidence>
<sequence length="207" mass="24087">MLISFRSDHKEHLALLRNQSIQVLVDFCKLTIDYLNNGPNQKLYATAAEKLSVGPEIIQNSVYGLVNLLLLSCKHKLSETDFRDSVLTLGFSEEQEVILNKFYQSRKNEVTQILNQLNLKEPHFDDLEWRFELQVASRSLLHQVNPIVTMDLSLKTQKEDELDFEVEHHIIQTDVNNLAHICNELEKALHESRGRYCRKIQKSLMKL</sequence>
<dbReference type="PANTHER" id="PTHR15857">
    <property type="entry name" value="COMM DOMAIN CONTAINING PROTEIN 2"/>
    <property type="match status" value="1"/>
</dbReference>
<dbReference type="Proteomes" id="UP001516400">
    <property type="component" value="Unassembled WGS sequence"/>
</dbReference>
<proteinExistence type="predicted"/>
<gene>
    <name evidence="2" type="ORF">HHI36_004428</name>
</gene>
<dbReference type="PROSITE" id="PS51269">
    <property type="entry name" value="COMM"/>
    <property type="match status" value="1"/>
</dbReference>
<organism evidence="2 3">
    <name type="scientific">Cryptolaemus montrouzieri</name>
    <dbReference type="NCBI Taxonomy" id="559131"/>
    <lineage>
        <taxon>Eukaryota</taxon>
        <taxon>Metazoa</taxon>
        <taxon>Ecdysozoa</taxon>
        <taxon>Arthropoda</taxon>
        <taxon>Hexapoda</taxon>
        <taxon>Insecta</taxon>
        <taxon>Pterygota</taxon>
        <taxon>Neoptera</taxon>
        <taxon>Endopterygota</taxon>
        <taxon>Coleoptera</taxon>
        <taxon>Polyphaga</taxon>
        <taxon>Cucujiformia</taxon>
        <taxon>Coccinelloidea</taxon>
        <taxon>Coccinellidae</taxon>
        <taxon>Scymninae</taxon>
        <taxon>Scymnini</taxon>
        <taxon>Cryptolaemus</taxon>
    </lineage>
</organism>
<dbReference type="EMBL" id="JABFTP020000144">
    <property type="protein sequence ID" value="KAL3281214.1"/>
    <property type="molecule type" value="Genomic_DNA"/>
</dbReference>
<protein>
    <recommendedName>
        <fullName evidence="1">COMM domain-containing protein</fullName>
    </recommendedName>
</protein>
<dbReference type="AlphaFoldDB" id="A0ABD2NRT7"/>
<reference evidence="2 3" key="1">
    <citation type="journal article" date="2021" name="BMC Biol.">
        <title>Horizontally acquired antibacterial genes associated with adaptive radiation of ladybird beetles.</title>
        <authorList>
            <person name="Li H.S."/>
            <person name="Tang X.F."/>
            <person name="Huang Y.H."/>
            <person name="Xu Z.Y."/>
            <person name="Chen M.L."/>
            <person name="Du X.Y."/>
            <person name="Qiu B.Y."/>
            <person name="Chen P.T."/>
            <person name="Zhang W."/>
            <person name="Slipinski A."/>
            <person name="Escalona H.E."/>
            <person name="Waterhouse R.M."/>
            <person name="Zwick A."/>
            <person name="Pang H."/>
        </authorList>
    </citation>
    <scope>NUCLEOTIDE SEQUENCE [LARGE SCALE GENOMIC DNA]</scope>
    <source>
        <strain evidence="2">SYSU2018</strain>
    </source>
</reference>
<comment type="caution">
    <text evidence="2">The sequence shown here is derived from an EMBL/GenBank/DDBJ whole genome shotgun (WGS) entry which is preliminary data.</text>
</comment>
<dbReference type="Pfam" id="PF07258">
    <property type="entry name" value="COMM_domain"/>
    <property type="match status" value="1"/>
</dbReference>
<dbReference type="CDD" id="cd04750">
    <property type="entry name" value="Commd2"/>
    <property type="match status" value="1"/>
</dbReference>
<dbReference type="PANTHER" id="PTHR15857:SF0">
    <property type="entry name" value="COMM DOMAIN-CONTAINING PROTEIN 2"/>
    <property type="match status" value="1"/>
</dbReference>
<dbReference type="InterPro" id="IPR037354">
    <property type="entry name" value="Commd2"/>
</dbReference>
<accession>A0ABD2NRT7</accession>
<feature type="domain" description="COMM" evidence="1">
    <location>
        <begin position="123"/>
        <end position="196"/>
    </location>
</feature>
<dbReference type="InterPro" id="IPR017920">
    <property type="entry name" value="COMM"/>
</dbReference>
<evidence type="ECO:0000313" key="2">
    <source>
        <dbReference type="EMBL" id="KAL3281214.1"/>
    </source>
</evidence>
<evidence type="ECO:0000259" key="1">
    <source>
        <dbReference type="PROSITE" id="PS51269"/>
    </source>
</evidence>
<keyword evidence="3" id="KW-1185">Reference proteome</keyword>